<dbReference type="Gene3D" id="3.10.450.50">
    <property type="match status" value="1"/>
</dbReference>
<protein>
    <submittedName>
        <fullName evidence="2">Putative Steroid Delta-isomerase</fullName>
        <ecNumber evidence="2">5.3.3.1</ecNumber>
    </submittedName>
</protein>
<dbReference type="KEGG" id="nmv:NITMOv2_2424"/>
<sequence length="130" mass="14171">MPLSHEHMRDAANRYFAAWTSLDPSAYVAAFAADASVYDPYGSTPHQGAEALRKFFTGIANALQEVRIEADTIHTAGNRAAVEFRGKAIGKNGKPVEVVGIDVFEFNEAGLITALWAYWDSAAVLAQLRR</sequence>
<proteinExistence type="predicted"/>
<dbReference type="SUPFAM" id="SSF54427">
    <property type="entry name" value="NTF2-like"/>
    <property type="match status" value="1"/>
</dbReference>
<dbReference type="AlphaFoldDB" id="A0A0K2GE06"/>
<dbReference type="GO" id="GO:0004769">
    <property type="term" value="F:steroid Delta-isomerase activity"/>
    <property type="evidence" value="ECO:0007669"/>
    <property type="project" value="UniProtKB-EC"/>
</dbReference>
<gene>
    <name evidence="2" type="ORF">NITMOv2_2424</name>
</gene>
<dbReference type="EMBL" id="CP011801">
    <property type="protein sequence ID" value="ALA58837.1"/>
    <property type="molecule type" value="Genomic_DNA"/>
</dbReference>
<reference evidence="2 3" key="1">
    <citation type="journal article" date="2015" name="Proc. Natl. Acad. Sci. U.S.A.">
        <title>Expanded metabolic versatility of ubiquitous nitrite-oxidizing bacteria from the genus Nitrospira.</title>
        <authorList>
            <person name="Koch H."/>
            <person name="Lucker S."/>
            <person name="Albertsen M."/>
            <person name="Kitzinger K."/>
            <person name="Herbold C."/>
            <person name="Spieck E."/>
            <person name="Nielsen P.H."/>
            <person name="Wagner M."/>
            <person name="Daims H."/>
        </authorList>
    </citation>
    <scope>NUCLEOTIDE SEQUENCE [LARGE SCALE GENOMIC DNA]</scope>
    <source>
        <strain evidence="2 3">NSP M-1</strain>
    </source>
</reference>
<organism evidence="2 3">
    <name type="scientific">Nitrospira moscoviensis</name>
    <dbReference type="NCBI Taxonomy" id="42253"/>
    <lineage>
        <taxon>Bacteria</taxon>
        <taxon>Pseudomonadati</taxon>
        <taxon>Nitrospirota</taxon>
        <taxon>Nitrospiria</taxon>
        <taxon>Nitrospirales</taxon>
        <taxon>Nitrospiraceae</taxon>
        <taxon>Nitrospira</taxon>
    </lineage>
</organism>
<feature type="domain" description="SnoaL-like" evidence="1">
    <location>
        <begin position="13"/>
        <end position="114"/>
    </location>
</feature>
<name>A0A0K2GE06_NITMO</name>
<dbReference type="PATRIC" id="fig|42253.5.peg.2390"/>
<dbReference type="OrthoDB" id="459617at2"/>
<accession>A0A0K2GE06</accession>
<dbReference type="EC" id="5.3.3.1" evidence="2"/>
<dbReference type="Pfam" id="PF12680">
    <property type="entry name" value="SnoaL_2"/>
    <property type="match status" value="1"/>
</dbReference>
<evidence type="ECO:0000259" key="1">
    <source>
        <dbReference type="Pfam" id="PF12680"/>
    </source>
</evidence>
<dbReference type="InterPro" id="IPR032710">
    <property type="entry name" value="NTF2-like_dom_sf"/>
</dbReference>
<dbReference type="Proteomes" id="UP000069205">
    <property type="component" value="Chromosome"/>
</dbReference>
<keyword evidence="3" id="KW-1185">Reference proteome</keyword>
<dbReference type="InterPro" id="IPR037401">
    <property type="entry name" value="SnoaL-like"/>
</dbReference>
<dbReference type="STRING" id="42253.NITMOv2_2424"/>
<keyword evidence="2" id="KW-0413">Isomerase</keyword>
<dbReference type="RefSeq" id="WP_053379940.1">
    <property type="nucleotide sequence ID" value="NZ_CP011801.1"/>
</dbReference>
<evidence type="ECO:0000313" key="3">
    <source>
        <dbReference type="Proteomes" id="UP000069205"/>
    </source>
</evidence>
<evidence type="ECO:0000313" key="2">
    <source>
        <dbReference type="EMBL" id="ALA58837.1"/>
    </source>
</evidence>